<evidence type="ECO:0000259" key="1">
    <source>
        <dbReference type="Pfam" id="PF00135"/>
    </source>
</evidence>
<feature type="domain" description="Carboxylesterase type B" evidence="1">
    <location>
        <begin position="29"/>
        <end position="344"/>
    </location>
</feature>
<dbReference type="PANTHER" id="PTHR11559">
    <property type="entry name" value="CARBOXYLESTERASE"/>
    <property type="match status" value="1"/>
</dbReference>
<keyword evidence="3" id="KW-1185">Reference proteome</keyword>
<dbReference type="Pfam" id="PF00135">
    <property type="entry name" value="COesterase"/>
    <property type="match status" value="2"/>
</dbReference>
<dbReference type="InterPro" id="IPR050309">
    <property type="entry name" value="Type-B_Carboxylest/Lipase"/>
</dbReference>
<comment type="caution">
    <text evidence="2">The sequence shown here is derived from an EMBL/GenBank/DDBJ whole genome shotgun (WGS) entry which is preliminary data.</text>
</comment>
<dbReference type="RefSeq" id="WP_330198444.1">
    <property type="nucleotide sequence ID" value="NZ_JAZDRP010000003.1"/>
</dbReference>
<dbReference type="SUPFAM" id="SSF53474">
    <property type="entry name" value="alpha/beta-Hydrolases"/>
    <property type="match status" value="1"/>
</dbReference>
<dbReference type="PROSITE" id="PS51257">
    <property type="entry name" value="PROKAR_LIPOPROTEIN"/>
    <property type="match status" value="1"/>
</dbReference>
<evidence type="ECO:0000313" key="2">
    <source>
        <dbReference type="EMBL" id="MEE2525780.1"/>
    </source>
</evidence>
<sequence length="552" mass="59259">MRLAFLGLALVLTACSSREVPVEPDPATRLTTPQGNIVGYVEDSGAHVWRAIPYARPPVGDMRWQPALAHSGWDGEREAITAPTPCPQLGNGLNADMLGIEVGEVAGSEDCLYLDVYAPPNARDLPVMVWIHGGSNTWGYADQYNGSQLAMDQNVVVVVVQYRLGPIGFFSHPVLRESGSGVANFALTDHLAALNWVQDNIASYGGDAGTVTIFGESAGGTNVAALMASPLASGLFHRAIMQSGSASSVQQDEAENGGGFTVHPFNEAAQAITGAEVSAEALRQASLVDIYAAFTGADGRLEVPTVIADGVSIPAGGVMSAFDSLETFNAVPLITGTNRDETKLYNGLNEDFVARPLGILFRIRDENLYNAVADYQGRIWAISGVDEVADAITAAGNDDVWTYRFDWDEGGANFFLDSSRVFGAMHSMEIPFVFNHFNFFGPRLDPIAFDSSNEAGRLALAHEMGSYWARFARQGDPGASWTRWSDGPARMRFDSPEAGGSQMMPGRFTLPDLAADIMSDPHLPEERRCELVEAMQGPYFDDANALGPLTDC</sequence>
<protein>
    <submittedName>
        <fullName evidence="2">Carboxylesterase family protein</fullName>
    </submittedName>
</protein>
<gene>
    <name evidence="2" type="ORF">V0U79_05330</name>
</gene>
<reference evidence="2 3" key="1">
    <citation type="submission" date="2024-01" db="EMBL/GenBank/DDBJ databases">
        <title>Hyphobacterium bacterium isolated from marine sediment.</title>
        <authorList>
            <person name="Zhao S."/>
        </authorList>
    </citation>
    <scope>NUCLEOTIDE SEQUENCE [LARGE SCALE GENOMIC DNA]</scope>
    <source>
        <strain evidence="3">HN65</strain>
    </source>
</reference>
<dbReference type="InterPro" id="IPR029058">
    <property type="entry name" value="AB_hydrolase_fold"/>
</dbReference>
<proteinExistence type="predicted"/>
<name>A0ABU7LPF6_9PROT</name>
<organism evidence="2 3">
    <name type="scientific">Hyphobacterium lacteum</name>
    <dbReference type="NCBI Taxonomy" id="3116575"/>
    <lineage>
        <taxon>Bacteria</taxon>
        <taxon>Pseudomonadati</taxon>
        <taxon>Pseudomonadota</taxon>
        <taxon>Alphaproteobacteria</taxon>
        <taxon>Maricaulales</taxon>
        <taxon>Maricaulaceae</taxon>
        <taxon>Hyphobacterium</taxon>
    </lineage>
</organism>
<dbReference type="PROSITE" id="PS00941">
    <property type="entry name" value="CARBOXYLESTERASE_B_2"/>
    <property type="match status" value="1"/>
</dbReference>
<dbReference type="EMBL" id="JAZDRP010000003">
    <property type="protein sequence ID" value="MEE2525780.1"/>
    <property type="molecule type" value="Genomic_DNA"/>
</dbReference>
<dbReference type="Gene3D" id="3.40.50.1820">
    <property type="entry name" value="alpha/beta hydrolase"/>
    <property type="match status" value="1"/>
</dbReference>
<dbReference type="InterPro" id="IPR002018">
    <property type="entry name" value="CarbesteraseB"/>
</dbReference>
<feature type="domain" description="Carboxylesterase type B" evidence="1">
    <location>
        <begin position="366"/>
        <end position="484"/>
    </location>
</feature>
<evidence type="ECO:0000313" key="3">
    <source>
        <dbReference type="Proteomes" id="UP001354971"/>
    </source>
</evidence>
<dbReference type="InterPro" id="IPR019819">
    <property type="entry name" value="Carboxylesterase_B_CS"/>
</dbReference>
<accession>A0ABU7LPF6</accession>
<dbReference type="Proteomes" id="UP001354971">
    <property type="component" value="Unassembled WGS sequence"/>
</dbReference>